<dbReference type="Pfam" id="PF07409">
    <property type="entry name" value="GP46"/>
    <property type="match status" value="1"/>
</dbReference>
<accession>A0A5E7QDJ9</accession>
<evidence type="ECO:0008006" key="3">
    <source>
        <dbReference type="Google" id="ProtNLM"/>
    </source>
</evidence>
<gene>
    <name evidence="1" type="ORF">PS880_05773</name>
</gene>
<dbReference type="RefSeq" id="WP_150782485.1">
    <property type="nucleotide sequence ID" value="NZ_CABVIH010000040.1"/>
</dbReference>
<evidence type="ECO:0000313" key="2">
    <source>
        <dbReference type="Proteomes" id="UP000375525"/>
    </source>
</evidence>
<protein>
    <recommendedName>
        <fullName evidence="3">Phage protein GP46</fullName>
    </recommendedName>
</protein>
<proteinExistence type="predicted"/>
<evidence type="ECO:0000313" key="1">
    <source>
        <dbReference type="EMBL" id="VVP57003.1"/>
    </source>
</evidence>
<dbReference type="InterPro" id="IPR010877">
    <property type="entry name" value="Phage_Mu_Gp46"/>
</dbReference>
<dbReference type="EMBL" id="CABVIH010000040">
    <property type="protein sequence ID" value="VVP57003.1"/>
    <property type="molecule type" value="Genomic_DNA"/>
</dbReference>
<name>A0A5E7QDJ9_PSEFL</name>
<organism evidence="1 2">
    <name type="scientific">Pseudomonas fluorescens</name>
    <dbReference type="NCBI Taxonomy" id="294"/>
    <lineage>
        <taxon>Bacteria</taxon>
        <taxon>Pseudomonadati</taxon>
        <taxon>Pseudomonadota</taxon>
        <taxon>Gammaproteobacteria</taxon>
        <taxon>Pseudomonadales</taxon>
        <taxon>Pseudomonadaceae</taxon>
        <taxon>Pseudomonas</taxon>
    </lineage>
</organism>
<sequence>MDIALEMGRYAGDIVVGATDLERDDGLETAIIISLFTDRRAEPDQVPPELPADDLRGWWGDVAPLVEGDQTGSLLWLLYREKQTSQTLTRAQQYAEEALEWLLEDQIAERVTVAASYYATGWLLLVIDIYRPSGDVVRYRYGYEWTAQAARRIE</sequence>
<reference evidence="1 2" key="1">
    <citation type="submission" date="2019-09" db="EMBL/GenBank/DDBJ databases">
        <authorList>
            <person name="Chandra G."/>
            <person name="Truman W A."/>
        </authorList>
    </citation>
    <scope>NUCLEOTIDE SEQUENCE [LARGE SCALE GENOMIC DNA]</scope>
    <source>
        <strain evidence="1">PS880</strain>
    </source>
</reference>
<dbReference type="AlphaFoldDB" id="A0A5E7QDJ9"/>
<dbReference type="Proteomes" id="UP000375525">
    <property type="component" value="Unassembled WGS sequence"/>
</dbReference>
<dbReference type="OrthoDB" id="5677166at2"/>